<organism evidence="2 3">
    <name type="scientific">Azospirillum rugosum</name>
    <dbReference type="NCBI Taxonomy" id="416170"/>
    <lineage>
        <taxon>Bacteria</taxon>
        <taxon>Pseudomonadati</taxon>
        <taxon>Pseudomonadota</taxon>
        <taxon>Alphaproteobacteria</taxon>
        <taxon>Rhodospirillales</taxon>
        <taxon>Azospirillaceae</taxon>
        <taxon>Azospirillum</taxon>
    </lineage>
</organism>
<evidence type="ECO:0000256" key="1">
    <source>
        <dbReference type="SAM" id="MobiDB-lite"/>
    </source>
</evidence>
<sequence length="270" mass="28231">MTPEERNLLSDLFRHLREVENQPRDQEAERFIQQMVQSQPASSYYMAQSVLVQQQALTAAQKRIEELEQQLKDAQSRAQPQTQPAGGGSFLSNALGLGRGSPWGSRSEEPRAPDPAYNPVPPSGGRGPWGAPQPGYGQSGGYAPPGYPPQPGYAPQAQAFAPRGGGFLSGAAQTAAGVAGGMLAASAISSLLHHSPGPFGSAMAAPTGGPSETIINNYYGDSAGDSAGRDDQQGFLPDNTARDVDYQNDDPGMDDPGFDDGGGGGDDNWV</sequence>
<evidence type="ECO:0000313" key="3">
    <source>
        <dbReference type="Proteomes" id="UP000781958"/>
    </source>
</evidence>
<dbReference type="RefSeq" id="WP_209762360.1">
    <property type="nucleotide sequence ID" value="NZ_JAGINP010000001.1"/>
</dbReference>
<reference evidence="2 3" key="1">
    <citation type="submission" date="2021-03" db="EMBL/GenBank/DDBJ databases">
        <title>Genomic Encyclopedia of Type Strains, Phase III (KMG-III): the genomes of soil and plant-associated and newly described type strains.</title>
        <authorList>
            <person name="Whitman W."/>
        </authorList>
    </citation>
    <scope>NUCLEOTIDE SEQUENCE [LARGE SCALE GENOMIC DNA]</scope>
    <source>
        <strain evidence="2 3">IMMIB AFH-6</strain>
    </source>
</reference>
<gene>
    <name evidence="2" type="ORF">J2851_000133</name>
</gene>
<dbReference type="EMBL" id="JAGINP010000001">
    <property type="protein sequence ID" value="MBP2290396.1"/>
    <property type="molecule type" value="Genomic_DNA"/>
</dbReference>
<keyword evidence="3" id="KW-1185">Reference proteome</keyword>
<dbReference type="Proteomes" id="UP000781958">
    <property type="component" value="Unassembled WGS sequence"/>
</dbReference>
<protein>
    <recommendedName>
        <fullName evidence="4">DUF2076 domain-containing protein</fullName>
    </recommendedName>
</protein>
<evidence type="ECO:0008006" key="4">
    <source>
        <dbReference type="Google" id="ProtNLM"/>
    </source>
</evidence>
<feature type="region of interest" description="Disordered" evidence="1">
    <location>
        <begin position="194"/>
        <end position="270"/>
    </location>
</feature>
<dbReference type="InterPro" id="IPR018648">
    <property type="entry name" value="DUF2076"/>
</dbReference>
<feature type="compositionally biased region" description="Gly residues" evidence="1">
    <location>
        <begin position="259"/>
        <end position="270"/>
    </location>
</feature>
<evidence type="ECO:0000313" key="2">
    <source>
        <dbReference type="EMBL" id="MBP2290396.1"/>
    </source>
</evidence>
<proteinExistence type="predicted"/>
<dbReference type="Pfam" id="PF09849">
    <property type="entry name" value="DUF2076"/>
    <property type="match status" value="1"/>
</dbReference>
<accession>A0ABS4SCV6</accession>
<feature type="region of interest" description="Disordered" evidence="1">
    <location>
        <begin position="68"/>
        <end position="170"/>
    </location>
</feature>
<feature type="compositionally biased region" description="Low complexity" evidence="1">
    <location>
        <begin position="130"/>
        <end position="144"/>
    </location>
</feature>
<comment type="caution">
    <text evidence="2">The sequence shown here is derived from an EMBL/GenBank/DDBJ whole genome shotgun (WGS) entry which is preliminary data.</text>
</comment>
<name>A0ABS4SCV6_9PROT</name>
<feature type="compositionally biased region" description="Acidic residues" evidence="1">
    <location>
        <begin position="246"/>
        <end position="258"/>
    </location>
</feature>